<dbReference type="GO" id="GO:0032153">
    <property type="term" value="C:cell division site"/>
    <property type="evidence" value="ECO:0007669"/>
    <property type="project" value="TreeGrafter"/>
</dbReference>
<organism evidence="7 8">
    <name type="scientific">Corynebacterium mendelii</name>
    <dbReference type="NCBI Taxonomy" id="2765362"/>
    <lineage>
        <taxon>Bacteria</taxon>
        <taxon>Bacillati</taxon>
        <taxon>Actinomycetota</taxon>
        <taxon>Actinomycetes</taxon>
        <taxon>Mycobacteriales</taxon>
        <taxon>Corynebacteriaceae</taxon>
        <taxon>Corynebacterium</taxon>
    </lineage>
</organism>
<dbReference type="Proteomes" id="UP000664332">
    <property type="component" value="Unassembled WGS sequence"/>
</dbReference>
<evidence type="ECO:0000256" key="2">
    <source>
        <dbReference type="ARBA" id="ARBA00022692"/>
    </source>
</evidence>
<keyword evidence="8" id="KW-1185">Reference proteome</keyword>
<evidence type="ECO:0000256" key="5">
    <source>
        <dbReference type="ARBA" id="ARBA00023136"/>
    </source>
</evidence>
<feature type="transmembrane region" description="Helical" evidence="6">
    <location>
        <begin position="138"/>
        <end position="159"/>
    </location>
</feature>
<comment type="caution">
    <text evidence="7">The sequence shown here is derived from an EMBL/GenBank/DDBJ whole genome shotgun (WGS) entry which is preliminary data.</text>
</comment>
<reference evidence="7" key="1">
    <citation type="submission" date="2021-03" db="EMBL/GenBank/DDBJ databases">
        <authorList>
            <person name="Sun Q."/>
        </authorList>
    </citation>
    <scope>NUCLEOTIDE SEQUENCE</scope>
    <source>
        <strain evidence="7">CCM 8862</strain>
    </source>
</reference>
<keyword evidence="3" id="KW-0133">Cell shape</keyword>
<comment type="subcellular location">
    <subcellularLocation>
        <location evidence="1">Membrane</location>
        <topology evidence="1">Multi-pass membrane protein</topology>
    </subcellularLocation>
</comment>
<dbReference type="PANTHER" id="PTHR30474">
    <property type="entry name" value="CELL CYCLE PROTEIN"/>
    <property type="match status" value="1"/>
</dbReference>
<evidence type="ECO:0000256" key="6">
    <source>
        <dbReference type="SAM" id="Phobius"/>
    </source>
</evidence>
<evidence type="ECO:0000256" key="4">
    <source>
        <dbReference type="ARBA" id="ARBA00022989"/>
    </source>
</evidence>
<dbReference type="Pfam" id="PF01098">
    <property type="entry name" value="FTSW_RODA_SPOVE"/>
    <property type="match status" value="1"/>
</dbReference>
<evidence type="ECO:0000256" key="3">
    <source>
        <dbReference type="ARBA" id="ARBA00022960"/>
    </source>
</evidence>
<feature type="transmembrane region" description="Helical" evidence="6">
    <location>
        <begin position="111"/>
        <end position="131"/>
    </location>
</feature>
<evidence type="ECO:0000313" key="7">
    <source>
        <dbReference type="EMBL" id="MBN9644338.1"/>
    </source>
</evidence>
<feature type="transmembrane region" description="Helical" evidence="6">
    <location>
        <begin position="46"/>
        <end position="65"/>
    </location>
</feature>
<protein>
    <submittedName>
        <fullName evidence="7">FtsW/RodA/SpoVE family cell cycle protein</fullName>
    </submittedName>
</protein>
<dbReference type="EMBL" id="JAFLEQ010000011">
    <property type="protein sequence ID" value="MBN9644338.1"/>
    <property type="molecule type" value="Genomic_DNA"/>
</dbReference>
<dbReference type="RefSeq" id="WP_207278825.1">
    <property type="nucleotide sequence ID" value="NZ_JAFLEQ010000011.1"/>
</dbReference>
<dbReference type="GO" id="GO:0008360">
    <property type="term" value="P:regulation of cell shape"/>
    <property type="evidence" value="ECO:0007669"/>
    <property type="project" value="UniProtKB-KW"/>
</dbReference>
<feature type="transmembrane region" description="Helical" evidence="6">
    <location>
        <begin position="242"/>
        <end position="258"/>
    </location>
</feature>
<proteinExistence type="predicted"/>
<keyword evidence="5 6" id="KW-0472">Membrane</keyword>
<feature type="transmembrane region" description="Helical" evidence="6">
    <location>
        <begin position="350"/>
        <end position="374"/>
    </location>
</feature>
<accession>A0A939E0C2</accession>
<feature type="transmembrane region" description="Helical" evidence="6">
    <location>
        <begin position="386"/>
        <end position="408"/>
    </location>
</feature>
<feature type="transmembrane region" description="Helical" evidence="6">
    <location>
        <begin position="179"/>
        <end position="198"/>
    </location>
</feature>
<dbReference type="GO" id="GO:0015648">
    <property type="term" value="F:lipid-linked peptidoglycan transporter activity"/>
    <property type="evidence" value="ECO:0007669"/>
    <property type="project" value="TreeGrafter"/>
</dbReference>
<evidence type="ECO:0000256" key="1">
    <source>
        <dbReference type="ARBA" id="ARBA00004141"/>
    </source>
</evidence>
<feature type="transmembrane region" description="Helical" evidence="6">
    <location>
        <begin position="72"/>
        <end position="91"/>
    </location>
</feature>
<dbReference type="AlphaFoldDB" id="A0A939E0C2"/>
<dbReference type="GO" id="GO:0005886">
    <property type="term" value="C:plasma membrane"/>
    <property type="evidence" value="ECO:0007669"/>
    <property type="project" value="TreeGrafter"/>
</dbReference>
<name>A0A939E0C2_9CORY</name>
<dbReference type="PANTHER" id="PTHR30474:SF3">
    <property type="entry name" value="PEPTIDOGLYCAN GLYCOSYLTRANSFERASE RODA"/>
    <property type="match status" value="1"/>
</dbReference>
<feature type="transmembrane region" description="Helical" evidence="6">
    <location>
        <begin position="414"/>
        <end position="435"/>
    </location>
</feature>
<sequence length="460" mass="48971">MTYLKRLAARRTERLLFVLVLAIVAAAATATGASVTSPHYSLDTRWFIIACAVTLLVVHLVITAVVPSSDQIIMPCVALLNGVGIVMLHRLDAASLDRADRNPQYIPVVAGPSQLRFTLLGLVVFVLVAVVVRNGAKLAGYANLLGLAGLVMLLVALLWPGDRLDDTTRIWISIGGRSIQPGELAKILLIIYFAYFLSEHRHSFNLAGTKKFGIVFPRLRDVAQVVVFWGVAMVILVFQNDFGPVLLLFGTAVAMLYMATGRTSLVGLGLVLIGVGGWIMYHVSEKIQQRIQGLDPLSDPTNTTYQAAEAMFSWSWGGLTGTGLGRGWPQDVPVAHTDFILTAFGEETGLAGVSALIVVSTLIVARGLVAALAAADPFSKLMAGGFAVIMMIQLFTVVAGTSALLPMTGLTTPFVSAGGSSLVSSYILVALLMRISDTAYRGHRRPAAARRPATVMGGGQ</sequence>
<dbReference type="GO" id="GO:0051301">
    <property type="term" value="P:cell division"/>
    <property type="evidence" value="ECO:0007669"/>
    <property type="project" value="InterPro"/>
</dbReference>
<dbReference type="InterPro" id="IPR001182">
    <property type="entry name" value="FtsW/RodA"/>
</dbReference>
<feature type="transmembrane region" description="Helical" evidence="6">
    <location>
        <begin position="219"/>
        <end position="236"/>
    </location>
</feature>
<keyword evidence="4 6" id="KW-1133">Transmembrane helix</keyword>
<evidence type="ECO:0000313" key="8">
    <source>
        <dbReference type="Proteomes" id="UP000664332"/>
    </source>
</evidence>
<keyword evidence="2 6" id="KW-0812">Transmembrane</keyword>
<feature type="transmembrane region" description="Helical" evidence="6">
    <location>
        <begin position="265"/>
        <end position="284"/>
    </location>
</feature>
<gene>
    <name evidence="7" type="ORF">JZY06_06905</name>
</gene>